<feature type="transmembrane region" description="Helical" evidence="1">
    <location>
        <begin position="18"/>
        <end position="36"/>
    </location>
</feature>
<proteinExistence type="predicted"/>
<keyword evidence="1" id="KW-0812">Transmembrane</keyword>
<keyword evidence="1" id="KW-0472">Membrane</keyword>
<protein>
    <submittedName>
        <fullName evidence="2">Uncharacterized protein</fullName>
    </submittedName>
</protein>
<evidence type="ECO:0000256" key="1">
    <source>
        <dbReference type="SAM" id="Phobius"/>
    </source>
</evidence>
<dbReference type="AlphaFoldDB" id="A0AAD7A2G2"/>
<keyword evidence="1" id="KW-1133">Transmembrane helix</keyword>
<organism evidence="2 3">
    <name type="scientific">Mycena albidolilacea</name>
    <dbReference type="NCBI Taxonomy" id="1033008"/>
    <lineage>
        <taxon>Eukaryota</taxon>
        <taxon>Fungi</taxon>
        <taxon>Dikarya</taxon>
        <taxon>Basidiomycota</taxon>
        <taxon>Agaricomycotina</taxon>
        <taxon>Agaricomycetes</taxon>
        <taxon>Agaricomycetidae</taxon>
        <taxon>Agaricales</taxon>
        <taxon>Marasmiineae</taxon>
        <taxon>Mycenaceae</taxon>
        <taxon>Mycena</taxon>
    </lineage>
</organism>
<feature type="transmembrane region" description="Helical" evidence="1">
    <location>
        <begin position="82"/>
        <end position="106"/>
    </location>
</feature>
<evidence type="ECO:0000313" key="3">
    <source>
        <dbReference type="Proteomes" id="UP001218218"/>
    </source>
</evidence>
<comment type="caution">
    <text evidence="2">The sequence shown here is derived from an EMBL/GenBank/DDBJ whole genome shotgun (WGS) entry which is preliminary data.</text>
</comment>
<feature type="non-terminal residue" evidence="2">
    <location>
        <position position="1"/>
    </location>
</feature>
<dbReference type="EMBL" id="JARIHO010000017">
    <property type="protein sequence ID" value="KAJ7348240.1"/>
    <property type="molecule type" value="Genomic_DNA"/>
</dbReference>
<dbReference type="Proteomes" id="UP001218218">
    <property type="component" value="Unassembled WGS sequence"/>
</dbReference>
<keyword evidence="3" id="KW-1185">Reference proteome</keyword>
<evidence type="ECO:0000313" key="2">
    <source>
        <dbReference type="EMBL" id="KAJ7348240.1"/>
    </source>
</evidence>
<gene>
    <name evidence="2" type="ORF">DFH08DRAFT_671274</name>
</gene>
<accession>A0AAD7A2G2</accession>
<reference evidence="2" key="1">
    <citation type="submission" date="2023-03" db="EMBL/GenBank/DDBJ databases">
        <title>Massive genome expansion in bonnet fungi (Mycena s.s.) driven by repeated elements and novel gene families across ecological guilds.</title>
        <authorList>
            <consortium name="Lawrence Berkeley National Laboratory"/>
            <person name="Harder C.B."/>
            <person name="Miyauchi S."/>
            <person name="Viragh M."/>
            <person name="Kuo A."/>
            <person name="Thoen E."/>
            <person name="Andreopoulos B."/>
            <person name="Lu D."/>
            <person name="Skrede I."/>
            <person name="Drula E."/>
            <person name="Henrissat B."/>
            <person name="Morin E."/>
            <person name="Kohler A."/>
            <person name="Barry K."/>
            <person name="LaButti K."/>
            <person name="Morin E."/>
            <person name="Salamov A."/>
            <person name="Lipzen A."/>
            <person name="Mereny Z."/>
            <person name="Hegedus B."/>
            <person name="Baldrian P."/>
            <person name="Stursova M."/>
            <person name="Weitz H."/>
            <person name="Taylor A."/>
            <person name="Grigoriev I.V."/>
            <person name="Nagy L.G."/>
            <person name="Martin F."/>
            <person name="Kauserud H."/>
        </authorList>
    </citation>
    <scope>NUCLEOTIDE SEQUENCE</scope>
    <source>
        <strain evidence="2">CBHHK002</strain>
    </source>
</reference>
<feature type="non-terminal residue" evidence="2">
    <location>
        <position position="111"/>
    </location>
</feature>
<feature type="transmembrane region" description="Helical" evidence="1">
    <location>
        <begin position="48"/>
        <end position="70"/>
    </location>
</feature>
<name>A0AAD7A2G2_9AGAR</name>
<sequence>DRDCIPANPDITGVGVRIAIYVQNLLCFAPVLVYLVDGRISRDELKGVKGQSIAMLAIAFAILISTVVQAKGAGGNPTINSYHAAIVLNLSWMNNTSTWIWFILYVHHRTK</sequence>